<proteinExistence type="predicted"/>
<dbReference type="Proteomes" id="UP001363035">
    <property type="component" value="Unassembled WGS sequence"/>
</dbReference>
<comment type="caution">
    <text evidence="2">The sequence shown here is derived from an EMBL/GenBank/DDBJ whole genome shotgun (WGS) entry which is preliminary data.</text>
</comment>
<name>A0ABU8I1S5_9SPHI</name>
<dbReference type="RefSeq" id="WP_099365112.1">
    <property type="nucleotide sequence ID" value="NZ_JAYLLN010000001.1"/>
</dbReference>
<gene>
    <name evidence="2" type="ORF">VJ786_00305</name>
</gene>
<dbReference type="EMBL" id="JAYLLN010000001">
    <property type="protein sequence ID" value="MEI5983330.1"/>
    <property type="molecule type" value="Genomic_DNA"/>
</dbReference>
<feature type="transmembrane region" description="Helical" evidence="1">
    <location>
        <begin position="5"/>
        <end position="23"/>
    </location>
</feature>
<evidence type="ECO:0000256" key="1">
    <source>
        <dbReference type="SAM" id="Phobius"/>
    </source>
</evidence>
<keyword evidence="1" id="KW-1133">Transmembrane helix</keyword>
<evidence type="ECO:0000313" key="2">
    <source>
        <dbReference type="EMBL" id="MEI5983330.1"/>
    </source>
</evidence>
<feature type="transmembrane region" description="Helical" evidence="1">
    <location>
        <begin position="35"/>
        <end position="56"/>
    </location>
</feature>
<protein>
    <submittedName>
        <fullName evidence="2">Signal peptidase</fullName>
    </submittedName>
</protein>
<sequence>MNKYLVKGLSLAITGIIAVYISYDLMEAENHWYKILMTVGVILFGYGFVLLVYRIFRKIDRKTLIDDRNKKQEEQNQEKE</sequence>
<accession>A0ABU8I1S5</accession>
<keyword evidence="1" id="KW-0472">Membrane</keyword>
<keyword evidence="1" id="KW-0812">Transmembrane</keyword>
<reference evidence="2 3" key="1">
    <citation type="submission" date="2024-01" db="EMBL/GenBank/DDBJ databases">
        <title>Sphingobacterium tenebrionis sp. nov., a novel endophyte isolated from tenebrio molitor intestines.</title>
        <authorList>
            <person name="Zhang C."/>
        </authorList>
    </citation>
    <scope>NUCLEOTIDE SEQUENCE [LARGE SCALE GENOMIC DNA]</scope>
    <source>
        <strain evidence="2 3">PU5-4</strain>
    </source>
</reference>
<keyword evidence="3" id="KW-1185">Reference proteome</keyword>
<organism evidence="2 3">
    <name type="scientific">Sphingobacterium tenebrionis</name>
    <dbReference type="NCBI Taxonomy" id="3111775"/>
    <lineage>
        <taxon>Bacteria</taxon>
        <taxon>Pseudomonadati</taxon>
        <taxon>Bacteroidota</taxon>
        <taxon>Sphingobacteriia</taxon>
        <taxon>Sphingobacteriales</taxon>
        <taxon>Sphingobacteriaceae</taxon>
        <taxon>Sphingobacterium</taxon>
    </lineage>
</organism>
<evidence type="ECO:0000313" key="3">
    <source>
        <dbReference type="Proteomes" id="UP001363035"/>
    </source>
</evidence>